<name>A0A6I3LLY8_9FLAO</name>
<dbReference type="InterPro" id="IPR013749">
    <property type="entry name" value="PM/HMP-P_kinase-1"/>
</dbReference>
<dbReference type="PANTHER" id="PTHR10534:SF2">
    <property type="entry name" value="PYRIDOXAL KINASE"/>
    <property type="match status" value="1"/>
</dbReference>
<dbReference type="GO" id="GO:0005829">
    <property type="term" value="C:cytosol"/>
    <property type="evidence" value="ECO:0007669"/>
    <property type="project" value="TreeGrafter"/>
</dbReference>
<dbReference type="GO" id="GO:0005524">
    <property type="term" value="F:ATP binding"/>
    <property type="evidence" value="ECO:0007669"/>
    <property type="project" value="UniProtKB-KW"/>
</dbReference>
<keyword evidence="5" id="KW-0067">ATP-binding</keyword>
<dbReference type="InterPro" id="IPR004625">
    <property type="entry name" value="PyrdxlKinase"/>
</dbReference>
<dbReference type="RefSeq" id="WP_155093373.1">
    <property type="nucleotide sequence ID" value="NZ_CP102754.1"/>
</dbReference>
<dbReference type="EMBL" id="WMJX01000071">
    <property type="protein sequence ID" value="MTG99383.1"/>
    <property type="molecule type" value="Genomic_DNA"/>
</dbReference>
<dbReference type="PANTHER" id="PTHR10534">
    <property type="entry name" value="PYRIDOXAL KINASE"/>
    <property type="match status" value="1"/>
</dbReference>
<sequence>MTNNTIEPHIISIQSTVSTGYVGNNSASFAIQLHGINCVAMPTILLSSHTDKPVYYGEAVPKELFDKLARGVLEINTAQLTQYVVSGYLKSKEIIDATAKFIKQLKAQHSITYIYDPVFGDTRTDGLYIPKEQADYSKERLLSLSDILTPNHFELEYLLGKRITNEQELITAVQADEVLSSKIIVLTTAEMKENVNHQVEVILINQGKLSHFYADNIPVEVVGTGDLFTGTLSAQLTKGRTIEEAIQTSMNFLSEVLRYVHLHGLKEMNAMAILQAQDVLAVKYK</sequence>
<dbReference type="EC" id="2.7.1.35" evidence="1"/>
<dbReference type="GO" id="GO:0008478">
    <property type="term" value="F:pyridoxal kinase activity"/>
    <property type="evidence" value="ECO:0007669"/>
    <property type="project" value="UniProtKB-EC"/>
</dbReference>
<dbReference type="NCBIfam" id="TIGR00687">
    <property type="entry name" value="pyridox_kin"/>
    <property type="match status" value="1"/>
</dbReference>
<keyword evidence="3" id="KW-0547">Nucleotide-binding</keyword>
<evidence type="ECO:0000313" key="7">
    <source>
        <dbReference type="EMBL" id="MTG99383.1"/>
    </source>
</evidence>
<evidence type="ECO:0000256" key="3">
    <source>
        <dbReference type="ARBA" id="ARBA00022741"/>
    </source>
</evidence>
<dbReference type="Pfam" id="PF08543">
    <property type="entry name" value="Phos_pyr_kin"/>
    <property type="match status" value="1"/>
</dbReference>
<evidence type="ECO:0000256" key="5">
    <source>
        <dbReference type="ARBA" id="ARBA00022840"/>
    </source>
</evidence>
<dbReference type="GO" id="GO:0009443">
    <property type="term" value="P:pyridoxal 5'-phosphate salvage"/>
    <property type="evidence" value="ECO:0007669"/>
    <property type="project" value="InterPro"/>
</dbReference>
<keyword evidence="2 7" id="KW-0808">Transferase</keyword>
<dbReference type="AlphaFoldDB" id="A0A6I3LLY8"/>
<reference evidence="7 8" key="1">
    <citation type="submission" date="2019-11" db="EMBL/GenBank/DDBJ databases">
        <title>Genome of Strain BIT-d1.</title>
        <authorList>
            <person name="Yang Y."/>
        </authorList>
    </citation>
    <scope>NUCLEOTIDE SEQUENCE [LARGE SCALE GENOMIC DNA]</scope>
    <source>
        <strain evidence="7 8">BIT-d1</strain>
    </source>
</reference>
<dbReference type="Proteomes" id="UP000438760">
    <property type="component" value="Unassembled WGS sequence"/>
</dbReference>
<evidence type="ECO:0000256" key="4">
    <source>
        <dbReference type="ARBA" id="ARBA00022777"/>
    </source>
</evidence>
<proteinExistence type="predicted"/>
<feature type="domain" description="Pyridoxamine kinase/Phosphomethylpyrimidine kinase" evidence="6">
    <location>
        <begin position="34"/>
        <end position="259"/>
    </location>
</feature>
<dbReference type="CDD" id="cd01173">
    <property type="entry name" value="pyridoxal_pyridoxamine_kinase"/>
    <property type="match status" value="1"/>
</dbReference>
<keyword evidence="8" id="KW-1185">Reference proteome</keyword>
<evidence type="ECO:0000313" key="8">
    <source>
        <dbReference type="Proteomes" id="UP000438760"/>
    </source>
</evidence>
<keyword evidence="4 7" id="KW-0418">Kinase</keyword>
<dbReference type="OrthoDB" id="9800808at2"/>
<evidence type="ECO:0000256" key="2">
    <source>
        <dbReference type="ARBA" id="ARBA00022679"/>
    </source>
</evidence>
<evidence type="ECO:0000256" key="1">
    <source>
        <dbReference type="ARBA" id="ARBA00012104"/>
    </source>
</evidence>
<dbReference type="InterPro" id="IPR029056">
    <property type="entry name" value="Ribokinase-like"/>
</dbReference>
<protein>
    <recommendedName>
        <fullName evidence="1">pyridoxal kinase</fullName>
        <ecNumber evidence="1">2.7.1.35</ecNumber>
    </recommendedName>
</protein>
<accession>A0A6I3LLY8</accession>
<dbReference type="SUPFAM" id="SSF53613">
    <property type="entry name" value="Ribokinase-like"/>
    <property type="match status" value="1"/>
</dbReference>
<gene>
    <name evidence="7" type="ORF">GJV76_14850</name>
</gene>
<comment type="caution">
    <text evidence="7">The sequence shown here is derived from an EMBL/GenBank/DDBJ whole genome shotgun (WGS) entry which is preliminary data.</text>
</comment>
<organism evidence="7 8">
    <name type="scientific">Myroides albus</name>
    <dbReference type="NCBI Taxonomy" id="2562892"/>
    <lineage>
        <taxon>Bacteria</taxon>
        <taxon>Pseudomonadati</taxon>
        <taxon>Bacteroidota</taxon>
        <taxon>Flavobacteriia</taxon>
        <taxon>Flavobacteriales</taxon>
        <taxon>Flavobacteriaceae</taxon>
        <taxon>Myroides</taxon>
    </lineage>
</organism>
<evidence type="ECO:0000259" key="6">
    <source>
        <dbReference type="Pfam" id="PF08543"/>
    </source>
</evidence>
<dbReference type="Gene3D" id="3.40.1190.20">
    <property type="match status" value="1"/>
</dbReference>